<comment type="caution">
    <text evidence="10">The sequence shown here is derived from an EMBL/GenBank/DDBJ whole genome shotgun (WGS) entry which is preliminary data.</text>
</comment>
<evidence type="ECO:0000313" key="10">
    <source>
        <dbReference type="EMBL" id="MBU9711216.1"/>
    </source>
</evidence>
<dbReference type="RefSeq" id="WP_217065098.1">
    <property type="nucleotide sequence ID" value="NZ_JAHQCS010000063.1"/>
</dbReference>
<gene>
    <name evidence="10" type="ORF">KS419_05690</name>
</gene>
<keyword evidence="5" id="KW-0067">ATP-binding</keyword>
<feature type="domain" description="PAC" evidence="9">
    <location>
        <begin position="188"/>
        <end position="239"/>
    </location>
</feature>
<dbReference type="PROSITE" id="PS50112">
    <property type="entry name" value="PAS"/>
    <property type="match status" value="2"/>
</dbReference>
<keyword evidence="1" id="KW-0597">Phosphoprotein</keyword>
<dbReference type="PROSITE" id="PS50109">
    <property type="entry name" value="HIS_KIN"/>
    <property type="match status" value="1"/>
</dbReference>
<dbReference type="EMBL" id="JAHQCS010000063">
    <property type="protein sequence ID" value="MBU9711216.1"/>
    <property type="molecule type" value="Genomic_DNA"/>
</dbReference>
<evidence type="ECO:0000259" key="8">
    <source>
        <dbReference type="PROSITE" id="PS50112"/>
    </source>
</evidence>
<evidence type="ECO:0000256" key="2">
    <source>
        <dbReference type="ARBA" id="ARBA00022679"/>
    </source>
</evidence>
<dbReference type="SMART" id="SM00387">
    <property type="entry name" value="HATPase_c"/>
    <property type="match status" value="1"/>
</dbReference>
<dbReference type="InterPro" id="IPR005467">
    <property type="entry name" value="His_kinase_dom"/>
</dbReference>
<evidence type="ECO:0000256" key="4">
    <source>
        <dbReference type="ARBA" id="ARBA00022777"/>
    </source>
</evidence>
<dbReference type="Pfam" id="PF02518">
    <property type="entry name" value="HATPase_c"/>
    <property type="match status" value="1"/>
</dbReference>
<evidence type="ECO:0000256" key="1">
    <source>
        <dbReference type="ARBA" id="ARBA00022553"/>
    </source>
</evidence>
<dbReference type="PROSITE" id="PS50113">
    <property type="entry name" value="PAC"/>
    <property type="match status" value="1"/>
</dbReference>
<dbReference type="Proteomes" id="UP000784880">
    <property type="component" value="Unassembled WGS sequence"/>
</dbReference>
<evidence type="ECO:0000256" key="5">
    <source>
        <dbReference type="ARBA" id="ARBA00022840"/>
    </source>
</evidence>
<dbReference type="PANTHER" id="PTHR43065">
    <property type="entry name" value="SENSOR HISTIDINE KINASE"/>
    <property type="match status" value="1"/>
</dbReference>
<name>A0ABS6JC24_9BACI</name>
<dbReference type="CDD" id="cd00075">
    <property type="entry name" value="HATPase"/>
    <property type="match status" value="1"/>
</dbReference>
<dbReference type="NCBIfam" id="TIGR00229">
    <property type="entry name" value="sensory_box"/>
    <property type="match status" value="2"/>
</dbReference>
<dbReference type="Pfam" id="PF00989">
    <property type="entry name" value="PAS"/>
    <property type="match status" value="1"/>
</dbReference>
<feature type="domain" description="Histidine kinase" evidence="7">
    <location>
        <begin position="252"/>
        <end position="455"/>
    </location>
</feature>
<evidence type="ECO:0000259" key="9">
    <source>
        <dbReference type="PROSITE" id="PS50113"/>
    </source>
</evidence>
<feature type="domain" description="PAS" evidence="8">
    <location>
        <begin position="2"/>
        <end position="72"/>
    </location>
</feature>
<keyword evidence="3" id="KW-0547">Nucleotide-binding</keyword>
<protein>
    <submittedName>
        <fullName evidence="10">PAS domain S-box protein</fullName>
    </submittedName>
</protein>
<feature type="domain" description="PAS" evidence="8">
    <location>
        <begin position="116"/>
        <end position="186"/>
    </location>
</feature>
<dbReference type="InterPro" id="IPR000014">
    <property type="entry name" value="PAS"/>
</dbReference>
<reference evidence="10 11" key="1">
    <citation type="submission" date="2021-06" db="EMBL/GenBank/DDBJ databases">
        <title>Bacillus sp. RD4P76, an endophyte from a halophyte.</title>
        <authorList>
            <person name="Sun J.-Q."/>
        </authorList>
    </citation>
    <scope>NUCLEOTIDE SEQUENCE [LARGE SCALE GENOMIC DNA]</scope>
    <source>
        <strain evidence="10 11">CGMCC 1.15917</strain>
    </source>
</reference>
<accession>A0ABS6JC24</accession>
<dbReference type="CDD" id="cd00130">
    <property type="entry name" value="PAS"/>
    <property type="match status" value="2"/>
</dbReference>
<evidence type="ECO:0000256" key="6">
    <source>
        <dbReference type="ARBA" id="ARBA00023012"/>
    </source>
</evidence>
<dbReference type="Pfam" id="PF00512">
    <property type="entry name" value="HisKA"/>
    <property type="match status" value="1"/>
</dbReference>
<dbReference type="InterPro" id="IPR000700">
    <property type="entry name" value="PAS-assoc_C"/>
</dbReference>
<keyword evidence="11" id="KW-1185">Reference proteome</keyword>
<keyword evidence="2" id="KW-0808">Transferase</keyword>
<dbReference type="PANTHER" id="PTHR43065:SF34">
    <property type="entry name" value="SPORULATION KINASE A"/>
    <property type="match status" value="1"/>
</dbReference>
<dbReference type="Pfam" id="PF08448">
    <property type="entry name" value="PAS_4"/>
    <property type="match status" value="1"/>
</dbReference>
<evidence type="ECO:0000256" key="3">
    <source>
        <dbReference type="ARBA" id="ARBA00022741"/>
    </source>
</evidence>
<dbReference type="SMART" id="SM00091">
    <property type="entry name" value="PAS"/>
    <property type="match status" value="2"/>
</dbReference>
<evidence type="ECO:0000259" key="7">
    <source>
        <dbReference type="PROSITE" id="PS50109"/>
    </source>
</evidence>
<dbReference type="InterPro" id="IPR003594">
    <property type="entry name" value="HATPase_dom"/>
</dbReference>
<proteinExistence type="predicted"/>
<organism evidence="10 11">
    <name type="scientific">Evansella tamaricis</name>
    <dbReference type="NCBI Taxonomy" id="2069301"/>
    <lineage>
        <taxon>Bacteria</taxon>
        <taxon>Bacillati</taxon>
        <taxon>Bacillota</taxon>
        <taxon>Bacilli</taxon>
        <taxon>Bacillales</taxon>
        <taxon>Bacillaceae</taxon>
        <taxon>Evansella</taxon>
    </lineage>
</organism>
<evidence type="ECO:0000313" key="11">
    <source>
        <dbReference type="Proteomes" id="UP000784880"/>
    </source>
</evidence>
<sequence length="455" mass="51735">MDERIEYEILDRISDAFFAVDGDWKITYFNQEAAKVLGRAKEEVIHQNLWEKFPEAVGKEVYHQYHKAVREQVPVFFEMYWFPRKMWYSVRAYPSENGLSVYFQDITNQKRLASKQEEHYKSLFHQNPVAVFSFDLDGNYLSVNPAMEELLGYKEAEYLSMSFIPLVTDAEIEKVKGFFMQAAEGKTQHYETEALHKDGHVVLVKVTNMPIIVENKIVGVYGMARDVTKEKKTEKLLFESEKLTAVGQLAASIAHEIRNPLTTIKGFLQLIKNSNGETKEEYYSILSDEVTRIELITGELLVLAKPQAQDFQQVNIGKMLEDVITLFSPQALMQHVEIHCEIPEIPFVNCIENQLKQAIINVVKNAIESMPQGGNIHIKVKAMDGSVHIMVRDQGCGIPKEFLDKIGSPFYTTKEKGTGLGMMTTLKIVQTHNGTLEIASKSNQGTTVKITLPIS</sequence>
<dbReference type="SMART" id="SM00388">
    <property type="entry name" value="HisKA"/>
    <property type="match status" value="1"/>
</dbReference>
<dbReference type="InterPro" id="IPR003661">
    <property type="entry name" value="HisK_dim/P_dom"/>
</dbReference>
<dbReference type="InterPro" id="IPR013767">
    <property type="entry name" value="PAS_fold"/>
</dbReference>
<keyword evidence="6" id="KW-0902">Two-component regulatory system</keyword>
<dbReference type="CDD" id="cd00082">
    <property type="entry name" value="HisKA"/>
    <property type="match status" value="1"/>
</dbReference>
<dbReference type="InterPro" id="IPR013656">
    <property type="entry name" value="PAS_4"/>
</dbReference>
<keyword evidence="4" id="KW-0418">Kinase</keyword>